<dbReference type="Pfam" id="PF04357">
    <property type="entry name" value="TamB"/>
    <property type="match status" value="1"/>
</dbReference>
<accession>A0A2P8DYN8</accession>
<evidence type="ECO:0000259" key="6">
    <source>
        <dbReference type="Pfam" id="PF04357"/>
    </source>
</evidence>
<gene>
    <name evidence="7" type="ORF">CLV48_110116</name>
</gene>
<dbReference type="RefSeq" id="WP_245889588.1">
    <property type="nucleotide sequence ID" value="NZ_PYGF01000010.1"/>
</dbReference>
<dbReference type="InterPro" id="IPR007452">
    <property type="entry name" value="TamB_C"/>
</dbReference>
<dbReference type="PANTHER" id="PTHR36985:SF1">
    <property type="entry name" value="TRANSLOCATION AND ASSEMBLY MODULE SUBUNIT TAMB"/>
    <property type="match status" value="1"/>
</dbReference>
<dbReference type="GO" id="GO:0009306">
    <property type="term" value="P:protein secretion"/>
    <property type="evidence" value="ECO:0007669"/>
    <property type="project" value="InterPro"/>
</dbReference>
<keyword evidence="2 5" id="KW-0812">Transmembrane</keyword>
<dbReference type="EMBL" id="PYGF01000010">
    <property type="protein sequence ID" value="PSL02333.1"/>
    <property type="molecule type" value="Genomic_DNA"/>
</dbReference>
<evidence type="ECO:0000313" key="8">
    <source>
        <dbReference type="Proteomes" id="UP000240708"/>
    </source>
</evidence>
<keyword evidence="3 5" id="KW-1133">Transmembrane helix</keyword>
<keyword evidence="4 5" id="KW-0472">Membrane</keyword>
<keyword evidence="8" id="KW-1185">Reference proteome</keyword>
<dbReference type="PANTHER" id="PTHR36985">
    <property type="entry name" value="TRANSLOCATION AND ASSEMBLY MODULE SUBUNIT TAMB"/>
    <property type="match status" value="1"/>
</dbReference>
<proteinExistence type="predicted"/>
<feature type="domain" description="Translocation and assembly module TamB C-terminal" evidence="6">
    <location>
        <begin position="1181"/>
        <end position="1641"/>
    </location>
</feature>
<sequence length="1673" mass="188631">MIKQFIIKFFKISGITLAVFFLLVMGVFLFFRSPWGQDIIVKKSVNILSRKAQTEIQIEKLFFTFKGNLFVKGLYLEDQKGDTLIYSQSLETGLSLKSLIMGNGIEVSKVKWEGLKANVKRDSVNGVFNYDFLIQAFVGEEDKIPEPAVEKSPLPNIRLGPIELNDFAFYYDDQILGIRTKAAWESLSLKTNSIDLNAMDFDIANLDIKNSKIDYFQYKDLLPPEEDPVREGPLPLLVLDQLNIEGTDWAYQSLPDGIKAKIQWSDFRLSLPEADLDAQKILMKYMSLKDANIEVEMTAFEAANVDHENQESPPSQFEFPDWWIEVGNIDLVNNRVFFSADGQESKVGVFNPDVLEIEYLNFSAHALSLYENKLKIVLDQINIKEKSGLELESLKGSFELEENRLSIKNFQAQTPHTLLETNLALSFLDLNDLIQNPENSNLELNLITFQTNASEALYFQPELKKDQYFVELMRKGISLKGKVEGSINRLQIPQFQLKYGQQTRVEFEKAVFSDILTSDRLQFDVPQFRFASKKSDLKPFIKDFDLSLPDSFVIDFNTRGSINNIVADLKFISTDGDIYSKIEFSNTGVYEVLTELSLSQLDLGKILEVEELQPVTMHTLIEGKGSSPYDLLGKMALTFEQLSWKGLDFCALEVLLTAKDTMVNANVELDNEFLDFVFHANASLDSLNPALDFSLDLKNLQTYDLGFTKQDIQAKMMVFGKVNGVLNDLRASVDLEDAVLLYQKKPYPLGKFQIKGRLADFLTEMSIQSDFFWGDFRANASLDDFVASILDYFDYHFQLDREDSAMVNESIEANGKFSFHPTPFIDQLLVTGLEDMDTLRLEFGFDSKMRALEAFLTLPLAQYNQAELDGFYIQVKGNSESLEFDTGFKGIQIDPLKMGETFVSGKFKQSQVNLDFFSKDEEGVLMDVKSLLVIESDSLIYSIIPEGLIFNRKPWEIPDSNRLVFAPELLAFDDFSFYRNGQSISFSNQISGIEQEHAGVVMREFELNTFFEFLNPGESLLEGKANGELVLINPFGALGLMADLRIDGVQALDIPLGNLLLNAEAETLQRYNFLLAIKEGMVDLDLKGKFYADSTSSVLDMSLALNSLEMAILDKFTGGEVREGKGFISGKIDLKGTVQEPVYEGNLVFNEASFLISQLNNRFFMNKEFIEIDNSGLTFNRFTIRDGDQHEFLIDGKLLTSSFSDIGFDLNLNSKDFTVLNSTRADNDLFFGKANVDLGMTIKGTLELPEIDLRLKVNRGTNVTFIVPEGQLEMIERTGVVIFVNQKDPYDIMYQREGEMTTQGLTGYDLKANLKVDPQTVFNLIVDERTNDNLRLQGEADLNMLMDPNGNISLSGRYEVSSGHYELNLFGLVNRRFEISEGSFVSWNGDPLDANLNLVAIYNVRTSAAELMQAQISGIDNESRGQFRQVLPFKVFLKVGGEIIQPEISFELDMPEQDRGAFGGTVYSMLQQVNDKEDELTKQVFSLLVLNQFFPMAGNDGSTGGSVNLARSSVSQVLSSQLNALSDKIFGKTGFSLAMDLDSYTDFQSGDPQDRTQLNVAARQSLMDDRLVISVGGQMDMDGGNQNVNQGDALFGDVSIEYLLDTRGQWRAKAYRRNQFESIIDGQLIVTGISFIFNKEFNAFRELFIPLRKLEAIPAKEENKESVNENGGN</sequence>
<evidence type="ECO:0000256" key="1">
    <source>
        <dbReference type="ARBA" id="ARBA00004167"/>
    </source>
</evidence>
<dbReference type="Proteomes" id="UP000240708">
    <property type="component" value="Unassembled WGS sequence"/>
</dbReference>
<comment type="subcellular location">
    <subcellularLocation>
        <location evidence="1">Membrane</location>
        <topology evidence="1">Single-pass membrane protein</topology>
    </subcellularLocation>
</comment>
<evidence type="ECO:0000256" key="5">
    <source>
        <dbReference type="SAM" id="Phobius"/>
    </source>
</evidence>
<comment type="caution">
    <text evidence="7">The sequence shown here is derived from an EMBL/GenBank/DDBJ whole genome shotgun (WGS) entry which is preliminary data.</text>
</comment>
<organism evidence="7 8">
    <name type="scientific">Cecembia rubra</name>
    <dbReference type="NCBI Taxonomy" id="1485585"/>
    <lineage>
        <taxon>Bacteria</taxon>
        <taxon>Pseudomonadati</taxon>
        <taxon>Bacteroidota</taxon>
        <taxon>Cytophagia</taxon>
        <taxon>Cytophagales</taxon>
        <taxon>Cyclobacteriaceae</taxon>
        <taxon>Cecembia</taxon>
    </lineage>
</organism>
<name>A0A2P8DYN8_9BACT</name>
<evidence type="ECO:0000256" key="2">
    <source>
        <dbReference type="ARBA" id="ARBA00022692"/>
    </source>
</evidence>
<evidence type="ECO:0000256" key="3">
    <source>
        <dbReference type="ARBA" id="ARBA00022989"/>
    </source>
</evidence>
<reference evidence="7 8" key="1">
    <citation type="submission" date="2018-03" db="EMBL/GenBank/DDBJ databases">
        <title>Genomic Encyclopedia of Archaeal and Bacterial Type Strains, Phase II (KMG-II): from individual species to whole genera.</title>
        <authorList>
            <person name="Goeker M."/>
        </authorList>
    </citation>
    <scope>NUCLEOTIDE SEQUENCE [LARGE SCALE GENOMIC DNA]</scope>
    <source>
        <strain evidence="7 8">DSM 28057</strain>
    </source>
</reference>
<evidence type="ECO:0000313" key="7">
    <source>
        <dbReference type="EMBL" id="PSL02333.1"/>
    </source>
</evidence>
<dbReference type="GO" id="GO:0005886">
    <property type="term" value="C:plasma membrane"/>
    <property type="evidence" value="ECO:0007669"/>
    <property type="project" value="InterPro"/>
</dbReference>
<evidence type="ECO:0000256" key="4">
    <source>
        <dbReference type="ARBA" id="ARBA00023136"/>
    </source>
</evidence>
<protein>
    <submittedName>
        <fullName evidence="7">Uncharacterized protein DUF490</fullName>
    </submittedName>
</protein>
<feature type="transmembrane region" description="Helical" evidence="5">
    <location>
        <begin position="12"/>
        <end position="31"/>
    </location>
</feature>